<dbReference type="GO" id="GO:0030155">
    <property type="term" value="P:regulation of cell adhesion"/>
    <property type="evidence" value="ECO:0007669"/>
    <property type="project" value="InterPro"/>
</dbReference>
<feature type="compositionally biased region" description="Low complexity" evidence="5">
    <location>
        <begin position="505"/>
        <end position="521"/>
    </location>
</feature>
<dbReference type="RefSeq" id="XP_036363253.1">
    <property type="nucleotide sequence ID" value="XM_036507360.1"/>
</dbReference>
<feature type="compositionally biased region" description="Basic and acidic residues" evidence="5">
    <location>
        <begin position="419"/>
        <end position="429"/>
    </location>
</feature>
<dbReference type="SMART" id="SM00228">
    <property type="entry name" value="PDZ"/>
    <property type="match status" value="1"/>
</dbReference>
<feature type="compositionally biased region" description="Basic and acidic residues" evidence="5">
    <location>
        <begin position="1485"/>
        <end position="1506"/>
    </location>
</feature>
<keyword evidence="3 4" id="KW-0440">LIM domain</keyword>
<dbReference type="PROSITE" id="PS50021">
    <property type="entry name" value="CH"/>
    <property type="match status" value="1"/>
</dbReference>
<accession>A0A7E6F6Y7</accession>
<feature type="region of interest" description="Disordered" evidence="5">
    <location>
        <begin position="394"/>
        <end position="522"/>
    </location>
</feature>
<feature type="compositionally biased region" description="Polar residues" evidence="5">
    <location>
        <begin position="249"/>
        <end position="258"/>
    </location>
</feature>
<feature type="compositionally biased region" description="Basic and acidic residues" evidence="5">
    <location>
        <begin position="934"/>
        <end position="946"/>
    </location>
</feature>
<reference evidence="10" key="1">
    <citation type="submission" date="2025-08" db="UniProtKB">
        <authorList>
            <consortium name="RefSeq"/>
        </authorList>
    </citation>
    <scope>IDENTIFICATION</scope>
</reference>
<feature type="compositionally biased region" description="Polar residues" evidence="5">
    <location>
        <begin position="1107"/>
        <end position="1119"/>
    </location>
</feature>
<feature type="region of interest" description="Disordered" evidence="5">
    <location>
        <begin position="869"/>
        <end position="973"/>
    </location>
</feature>
<dbReference type="Gene3D" id="2.10.110.10">
    <property type="entry name" value="Cysteine Rich Protein"/>
    <property type="match status" value="1"/>
</dbReference>
<dbReference type="PROSITE" id="PS00478">
    <property type="entry name" value="LIM_DOMAIN_1"/>
    <property type="match status" value="1"/>
</dbReference>
<feature type="compositionally biased region" description="Low complexity" evidence="5">
    <location>
        <begin position="299"/>
        <end position="325"/>
    </location>
</feature>
<feature type="compositionally biased region" description="Polar residues" evidence="5">
    <location>
        <begin position="434"/>
        <end position="458"/>
    </location>
</feature>
<sequence length="1738" mass="195139">MADEQSDPGEDTHWDLKYRSEEEMEFFTEMALHETQRWIEAVTRQKFHYPDDPRKSLENGVLLCELLNCLKPSSVKKINRFPTPLAGLDNVNVFLEACRNTFGLTNTQLFDSCELQDLSQRAIADKSTYEAPSGKKTTHLKEENDRRLRNVAVTIFFLGKSVIALNFKGPQIDPNAFAGLFEHQHVDLIPEKTSAYSSSWESKRLQSNKYFSKSDQFSGSSGIGSRYTDDDQHIGDSSYESIGSKGSDDNQSICSDGMPSTTSGIYHFGDSLSSLQQSKNFDSDIYHSSPNLYDDIRKSPASADSADAMSSSSHSCQSSGSVEGSTQRKPPMQRGVSVSSNDPLQFIKPKSNPLVETAQKQISLSEKNKVTRNSVSLENEEDWYQNFASWKSRRQSRKSISVPEEPDETSQVTKRSTKTFKEMVEDREKRKSFKNFNSLDDGTENNSLPASDSFQNENVSRKGDATTVSETSISSKRENTVIKNEKSDAIEDNSKNNRSNRTSGNYNNNAASNTNNNNITDNFEDDVFAANTTEEPVLKLSEVKSVESVRSPRTKNDVEANNLKNIEQTARLEEKQQPLPSVESPSLAPPPPSSPPDSRGKQQQQLLQNELPHQSKSNELHSESGPTVSSTPVERISSPRPDKVDSSETDEGWIKDECEDFVERTIKISQSLRSEKGFGFLIRGGVDQNSPIVVHRIELGSAADICELRPRDLIVSINREAIQQHTQQKVQQIIDRANQQGQIELRVRRYLRGATYNEEDQSNISDKDVVVAKPVLTVNSSQSVPVLEEEVTKETKKRANYAAPTTRLTKTELSPEKSSSSVSSPTPNMQIKADLDNNNNESISVMKTTVTQSAPLINLEISEAETSNFPKATHQPHQRSASSDSGLAASSLSSSPVSSSSSTSIQPPALLRRWQNSKTKNQRPSSSDLSISPKSDDTNFETEPKTEAPLNSTFPPRHSVNLETPPLIQTRKRSDSCDQLLFQVRDIRSYAREKENTSRTATFLPKLDNQVRLQTTTAKDQPATENLIEKVEKNSDNFSAPLKIQIPPQIPVSTSHLQIDPKNQMPQATMNNKGSNLPEYNFNVELTYGEKVADRSSDDEGKIYRSLMNNSSQLLTSPSRDGEEDEDEEDEAAKEQERIEEREQAALDAQKRTLEEQRMIAQERQLIEEEKKKRLQEQQQRKEAEEKRRLQEKEVLLQHEKEQLEKEKQRIEEEKQRVDEDRRMLQEQKQQLEEEKKMMHRASLSGTIEKAIQQPSFSAAQPLHSDSSRTMQPLSSSPSRLSTTSNSKYVAPRPRASSDAPLKSSPVQISPQTKLIRSTKMESAVSRFSKNEPDPKESQRLTREDLLAMNRKPTPMQEKPEFNSNLPHHVSPIKREPPSKTELHSLNAVPKARHRDPKEWMIAPENSDAGRKPAPWLANRKFEFSPSSPSYSSSPSSSSVSKEYSQASQHRSPYPVDNVPKYNNGGLRQEGLPKESQVGSQSHWMAEKSEQRRLSDHWTEGKEEPWKGPSDNRAVRPAGDRSSYSQRDPTFSKVGIKPYVYKQTSKFSPVTPAISQSTENTLKSTNYRHSYASYEDSVRPYDGLSHGYSSSNLSTAGSYSPHTSNPYGSTYTKNNNSARPFQGQGGITGFQQRDNSAATKLPNARSMTSLSSDKTEQVSVTGVEICSHCHEKLMNTASMAIETLGLYYHVKCFHCSVCRIQLGNGTEGTDVRIRHNKLHCQNCYSCSEGELVYYSWNV</sequence>
<dbReference type="Pfam" id="PF00307">
    <property type="entry name" value="CH"/>
    <property type="match status" value="1"/>
</dbReference>
<feature type="domain" description="Calponin-homology (CH)" evidence="6">
    <location>
        <begin position="29"/>
        <end position="135"/>
    </location>
</feature>
<dbReference type="InterPro" id="IPR029978">
    <property type="entry name" value="LMO-7"/>
</dbReference>
<dbReference type="Gene3D" id="1.10.418.10">
    <property type="entry name" value="Calponin-like domain"/>
    <property type="match status" value="1"/>
</dbReference>
<feature type="region of interest" description="Disordered" evidence="5">
    <location>
        <begin position="1172"/>
        <end position="1530"/>
    </location>
</feature>
<feature type="compositionally biased region" description="Basic and acidic residues" evidence="5">
    <location>
        <begin position="1133"/>
        <end position="1156"/>
    </location>
</feature>
<feature type="compositionally biased region" description="Basic and acidic residues" evidence="5">
    <location>
        <begin position="640"/>
        <end position="652"/>
    </location>
</feature>
<feature type="region of interest" description="Disordered" evidence="5">
    <location>
        <begin position="213"/>
        <end position="258"/>
    </location>
</feature>
<evidence type="ECO:0000313" key="10">
    <source>
        <dbReference type="RefSeq" id="XP_036363253.1"/>
    </source>
</evidence>
<dbReference type="InterPro" id="IPR001781">
    <property type="entry name" value="Znf_LIM"/>
</dbReference>
<keyword evidence="2 4" id="KW-0862">Zinc</keyword>
<feature type="domain" description="LIM zinc-binding" evidence="7">
    <location>
        <begin position="1664"/>
        <end position="1730"/>
    </location>
</feature>
<keyword evidence="1 4" id="KW-0479">Metal-binding</keyword>
<dbReference type="PROSITE" id="PS50106">
    <property type="entry name" value="PDZ"/>
    <property type="match status" value="1"/>
</dbReference>
<organism evidence="9 10">
    <name type="scientific">Octopus sinensis</name>
    <name type="common">East Asian common octopus</name>
    <dbReference type="NCBI Taxonomy" id="2607531"/>
    <lineage>
        <taxon>Eukaryota</taxon>
        <taxon>Metazoa</taxon>
        <taxon>Spiralia</taxon>
        <taxon>Lophotrochozoa</taxon>
        <taxon>Mollusca</taxon>
        <taxon>Cephalopoda</taxon>
        <taxon>Coleoidea</taxon>
        <taxon>Octopodiformes</taxon>
        <taxon>Octopoda</taxon>
        <taxon>Incirrata</taxon>
        <taxon>Octopodidae</taxon>
        <taxon>Octopus</taxon>
    </lineage>
</organism>
<dbReference type="GO" id="GO:0046872">
    <property type="term" value="F:metal ion binding"/>
    <property type="evidence" value="ECO:0007669"/>
    <property type="project" value="UniProtKB-KW"/>
</dbReference>
<keyword evidence="9" id="KW-1185">Reference proteome</keyword>
<dbReference type="InterPro" id="IPR036034">
    <property type="entry name" value="PDZ_sf"/>
</dbReference>
<feature type="compositionally biased region" description="Polar residues" evidence="5">
    <location>
        <begin position="914"/>
        <end position="924"/>
    </location>
</feature>
<feature type="compositionally biased region" description="Acidic residues" evidence="5">
    <location>
        <begin position="1122"/>
        <end position="1132"/>
    </location>
</feature>
<feature type="compositionally biased region" description="Basic and acidic residues" evidence="5">
    <location>
        <begin position="475"/>
        <end position="495"/>
    </location>
</feature>
<feature type="compositionally biased region" description="Polar residues" evidence="5">
    <location>
        <begin position="1305"/>
        <end position="1316"/>
    </location>
</feature>
<dbReference type="SUPFAM" id="SSF50156">
    <property type="entry name" value="PDZ domain-like"/>
    <property type="match status" value="1"/>
</dbReference>
<feature type="compositionally biased region" description="Polar residues" evidence="5">
    <location>
        <begin position="1442"/>
        <end position="1451"/>
    </location>
</feature>
<feature type="compositionally biased region" description="Low complexity" evidence="5">
    <location>
        <begin position="880"/>
        <end position="904"/>
    </location>
</feature>
<feature type="compositionally biased region" description="Low complexity" evidence="5">
    <location>
        <begin position="1273"/>
        <end position="1287"/>
    </location>
</feature>
<dbReference type="PANTHER" id="PTHR46767">
    <property type="entry name" value="LIM DOMAIN ONLY PROTEIN 7"/>
    <property type="match status" value="1"/>
</dbReference>
<feature type="region of interest" description="Disordered" evidence="5">
    <location>
        <begin position="789"/>
        <end position="837"/>
    </location>
</feature>
<dbReference type="SUPFAM" id="SSF47576">
    <property type="entry name" value="Calponin-homology domain, CH-domain"/>
    <property type="match status" value="1"/>
</dbReference>
<dbReference type="InterPro" id="IPR001478">
    <property type="entry name" value="PDZ"/>
</dbReference>
<dbReference type="SMART" id="SM00033">
    <property type="entry name" value="CH"/>
    <property type="match status" value="1"/>
</dbReference>
<evidence type="ECO:0000256" key="3">
    <source>
        <dbReference type="ARBA" id="ARBA00023038"/>
    </source>
</evidence>
<dbReference type="CDD" id="cd21208">
    <property type="entry name" value="CH_LMO7-like"/>
    <property type="match status" value="1"/>
</dbReference>
<evidence type="ECO:0000313" key="9">
    <source>
        <dbReference type="Proteomes" id="UP000515154"/>
    </source>
</evidence>
<dbReference type="PROSITE" id="PS50023">
    <property type="entry name" value="LIM_DOMAIN_2"/>
    <property type="match status" value="1"/>
</dbReference>
<dbReference type="CDD" id="cd00136">
    <property type="entry name" value="PDZ_canonical"/>
    <property type="match status" value="1"/>
</dbReference>
<dbReference type="SMART" id="SM00132">
    <property type="entry name" value="LIM"/>
    <property type="match status" value="1"/>
</dbReference>
<dbReference type="Pfam" id="PF00595">
    <property type="entry name" value="PDZ"/>
    <property type="match status" value="1"/>
</dbReference>
<dbReference type="InterPro" id="IPR036872">
    <property type="entry name" value="CH_dom_sf"/>
</dbReference>
<feature type="compositionally biased region" description="Basic and acidic residues" evidence="5">
    <location>
        <begin position="1172"/>
        <end position="1237"/>
    </location>
</feature>
<dbReference type="Gene3D" id="2.30.42.10">
    <property type="match status" value="1"/>
</dbReference>
<dbReference type="CDD" id="cd08368">
    <property type="entry name" value="LIM"/>
    <property type="match status" value="1"/>
</dbReference>
<dbReference type="InterPro" id="IPR001715">
    <property type="entry name" value="CH_dom"/>
</dbReference>
<feature type="compositionally biased region" description="Low complexity" evidence="5">
    <location>
        <begin position="1425"/>
        <end position="1441"/>
    </location>
</feature>
<proteinExistence type="predicted"/>
<feature type="region of interest" description="Disordered" evidence="5">
    <location>
        <begin position="1594"/>
        <end position="1629"/>
    </location>
</feature>
<gene>
    <name evidence="10" type="primary">LOC115216997</name>
</gene>
<dbReference type="Proteomes" id="UP000515154">
    <property type="component" value="Linkage group LG11"/>
</dbReference>
<feature type="domain" description="PDZ" evidence="8">
    <location>
        <begin position="665"/>
        <end position="749"/>
    </location>
</feature>
<evidence type="ECO:0000256" key="5">
    <source>
        <dbReference type="SAM" id="MobiDB-lite"/>
    </source>
</evidence>
<dbReference type="Pfam" id="PF00412">
    <property type="entry name" value="LIM"/>
    <property type="match status" value="1"/>
</dbReference>
<protein>
    <submittedName>
        <fullName evidence="10">LIM and calponin homology domains-containing protein 1-like isoform X1</fullName>
    </submittedName>
</protein>
<evidence type="ECO:0000256" key="1">
    <source>
        <dbReference type="ARBA" id="ARBA00022723"/>
    </source>
</evidence>
<evidence type="ECO:0000259" key="8">
    <source>
        <dbReference type="PROSITE" id="PS50106"/>
    </source>
</evidence>
<evidence type="ECO:0000256" key="2">
    <source>
        <dbReference type="ARBA" id="ARBA00022833"/>
    </source>
</evidence>
<evidence type="ECO:0000256" key="4">
    <source>
        <dbReference type="PROSITE-ProRule" id="PRU00125"/>
    </source>
</evidence>
<feature type="compositionally biased region" description="Polar residues" evidence="5">
    <location>
        <begin position="1253"/>
        <end position="1272"/>
    </location>
</feature>
<evidence type="ECO:0000259" key="6">
    <source>
        <dbReference type="PROSITE" id="PS50021"/>
    </source>
</evidence>
<feature type="compositionally biased region" description="Polar residues" evidence="5">
    <location>
        <begin position="601"/>
        <end position="615"/>
    </location>
</feature>
<feature type="compositionally biased region" description="Low complexity" evidence="5">
    <location>
        <begin position="816"/>
        <end position="827"/>
    </location>
</feature>
<feature type="region of interest" description="Disordered" evidence="5">
    <location>
        <begin position="296"/>
        <end position="360"/>
    </location>
</feature>
<feature type="region of interest" description="Disordered" evidence="5">
    <location>
        <begin position="543"/>
        <end position="652"/>
    </location>
</feature>
<feature type="compositionally biased region" description="Polar residues" evidence="5">
    <location>
        <begin position="1594"/>
        <end position="1619"/>
    </location>
</feature>
<feature type="region of interest" description="Disordered" evidence="5">
    <location>
        <begin position="1107"/>
        <end position="1156"/>
    </location>
</feature>
<dbReference type="GO" id="GO:0023051">
    <property type="term" value="P:regulation of signaling"/>
    <property type="evidence" value="ECO:0007669"/>
    <property type="project" value="InterPro"/>
</dbReference>
<evidence type="ECO:0000259" key="7">
    <source>
        <dbReference type="PROSITE" id="PS50023"/>
    </source>
</evidence>
<feature type="compositionally biased region" description="Basic and acidic residues" evidence="5">
    <location>
        <begin position="1329"/>
        <end position="1346"/>
    </location>
</feature>
<dbReference type="PANTHER" id="PTHR46767:SF2">
    <property type="entry name" value="LIM DOMAIN 7B"/>
    <property type="match status" value="1"/>
</dbReference>
<feature type="compositionally biased region" description="Basic and acidic residues" evidence="5">
    <location>
        <begin position="1373"/>
        <end position="1383"/>
    </location>
</feature>
<name>A0A7E6F6Y7_9MOLL</name>